<dbReference type="RefSeq" id="WP_096803158.1">
    <property type="nucleotide sequence ID" value="NZ_CP023563.1"/>
</dbReference>
<dbReference type="EMBL" id="CP023563">
    <property type="protein sequence ID" value="ATG52040.1"/>
    <property type="molecule type" value="Genomic_DNA"/>
</dbReference>
<gene>
    <name evidence="2" type="ORF">CFK38_11300</name>
</gene>
<accession>A0A291GPL6</accession>
<sequence>MSSIVRKRETGEKGNRGEFGKIPRGEADLHVDSGEAEATGAALVEKFGFDVRTADPVTFDEHAREASAQLSSALSRQRSRLAGLHRAVGDRRQTGGAWGKSDEEALAAAREWVTLADAGAASEAMGGRIRGPLREAEASQEETERAWAKVDGLEEAFRLRGGWNRAFLVAGANGHVHSSTGCSTCRDSTQYAWMTDYSGADEETIVADAGYRACTVCYPSAPVGDERSLPTKMLSGEEKQDAARREKERAAREVKKAKAAANAPTSSGEALTVDDGMSQYPETLKTERRARRWAVDTVLDEASFVAYREQFDDADTNYRGSVVNRASREVIVQSLAEKHGTDTDAVRDELRKKARAKAKREYSSDTAVRDRITGQIDDLFRPST</sequence>
<dbReference type="Proteomes" id="UP000218165">
    <property type="component" value="Chromosome"/>
</dbReference>
<protein>
    <submittedName>
        <fullName evidence="2">Uncharacterized protein</fullName>
    </submittedName>
</protein>
<feature type="compositionally biased region" description="Basic and acidic residues" evidence="1">
    <location>
        <begin position="228"/>
        <end position="256"/>
    </location>
</feature>
<proteinExistence type="predicted"/>
<keyword evidence="3" id="KW-1185">Reference proteome</keyword>
<feature type="region of interest" description="Disordered" evidence="1">
    <location>
        <begin position="1"/>
        <end position="31"/>
    </location>
</feature>
<dbReference type="AlphaFoldDB" id="A0A291GPL6"/>
<dbReference type="OrthoDB" id="5126501at2"/>
<evidence type="ECO:0000313" key="3">
    <source>
        <dbReference type="Proteomes" id="UP000218165"/>
    </source>
</evidence>
<organism evidence="2 3">
    <name type="scientific">Brachybacterium vulturis</name>
    <dbReference type="NCBI Taxonomy" id="2017484"/>
    <lineage>
        <taxon>Bacteria</taxon>
        <taxon>Bacillati</taxon>
        <taxon>Actinomycetota</taxon>
        <taxon>Actinomycetes</taxon>
        <taxon>Micrococcales</taxon>
        <taxon>Dermabacteraceae</taxon>
        <taxon>Brachybacterium</taxon>
    </lineage>
</organism>
<dbReference type="KEGG" id="brz:CFK38_11300"/>
<evidence type="ECO:0000313" key="2">
    <source>
        <dbReference type="EMBL" id="ATG52040.1"/>
    </source>
</evidence>
<evidence type="ECO:0000256" key="1">
    <source>
        <dbReference type="SAM" id="MobiDB-lite"/>
    </source>
</evidence>
<name>A0A291GPL6_9MICO</name>
<reference evidence="3" key="1">
    <citation type="submission" date="2017-09" db="EMBL/GenBank/DDBJ databases">
        <title>Brachybacterium sp. VM2412.</title>
        <authorList>
            <person name="Tak E.J."/>
            <person name="Bae J.-W."/>
        </authorList>
    </citation>
    <scope>NUCLEOTIDE SEQUENCE [LARGE SCALE GENOMIC DNA]</scope>
    <source>
        <strain evidence="3">VM2412</strain>
    </source>
</reference>
<feature type="region of interest" description="Disordered" evidence="1">
    <location>
        <begin position="228"/>
        <end position="274"/>
    </location>
</feature>